<reference evidence="2 3" key="1">
    <citation type="journal article" date="2016" name="Nat. Commun.">
        <title>Thousands of microbial genomes shed light on interconnected biogeochemical processes in an aquifer system.</title>
        <authorList>
            <person name="Anantharaman K."/>
            <person name="Brown C.T."/>
            <person name="Hug L.A."/>
            <person name="Sharon I."/>
            <person name="Castelle C.J."/>
            <person name="Probst A.J."/>
            <person name="Thomas B.C."/>
            <person name="Singh A."/>
            <person name="Wilkins M.J."/>
            <person name="Karaoz U."/>
            <person name="Brodie E.L."/>
            <person name="Williams K.H."/>
            <person name="Hubbard S.S."/>
            <person name="Banfield J.F."/>
        </authorList>
    </citation>
    <scope>NUCLEOTIDE SEQUENCE [LARGE SCALE GENOMIC DNA]</scope>
</reference>
<dbReference type="PANTHER" id="PTHR12526:SF630">
    <property type="entry name" value="GLYCOSYLTRANSFERASE"/>
    <property type="match status" value="1"/>
</dbReference>
<dbReference type="Pfam" id="PF00534">
    <property type="entry name" value="Glycos_transf_1"/>
    <property type="match status" value="1"/>
</dbReference>
<evidence type="ECO:0000259" key="1">
    <source>
        <dbReference type="Pfam" id="PF00534"/>
    </source>
</evidence>
<comment type="caution">
    <text evidence="2">The sequence shown here is derived from an EMBL/GenBank/DDBJ whole genome shotgun (WGS) entry which is preliminary data.</text>
</comment>
<dbReference type="Gene3D" id="3.40.50.2000">
    <property type="entry name" value="Glycogen Phosphorylase B"/>
    <property type="match status" value="2"/>
</dbReference>
<dbReference type="AlphaFoldDB" id="A0A1G1VNG1"/>
<dbReference type="CDD" id="cd03801">
    <property type="entry name" value="GT4_PimA-like"/>
    <property type="match status" value="1"/>
</dbReference>
<dbReference type="EMBL" id="MHCI01000008">
    <property type="protein sequence ID" value="OGY16938.1"/>
    <property type="molecule type" value="Genomic_DNA"/>
</dbReference>
<gene>
    <name evidence="2" type="ORF">A2785_02265</name>
</gene>
<accession>A0A1G1VNG1</accession>
<dbReference type="PANTHER" id="PTHR12526">
    <property type="entry name" value="GLYCOSYLTRANSFERASE"/>
    <property type="match status" value="1"/>
</dbReference>
<evidence type="ECO:0000313" key="3">
    <source>
        <dbReference type="Proteomes" id="UP000179069"/>
    </source>
</evidence>
<sequence>MLFAMRVLLVAPLDPKVPSHLKYLMGGENTYTRTLLKHPPRGVEYVHYLSALTSGAVRPGKLHRPLRFLSKFRLLPLSAGTIDLTLCSHFDLVHCHAYTLRLSGQESGHLPVVLGDSVPNRWALTHYFHQNSLRIKAAYAFRHVVHRLANVYDQDLCLGNFKTLIVMSRFAQREHFKIRKTSKRIRVIYPGLPDRGIRLPTADNSVRFLFAGVWFERKGGLIVWEAYRRVRERFGRKVRLTILGPLPNKLKMKSSSFAKATADREKLKVLGIQQHDFVPYERLVGEFYPNADVLVHVPPESEGYGLVVSEAMSFGICPVVSAVGALPEMVIHGKTGMVVKPGIVESLEKALTVLVRNGALRERLGRAARARFLQEFILEKMQKELIEVYQQALSSQSQ</sequence>
<proteinExistence type="predicted"/>
<dbReference type="SUPFAM" id="SSF53756">
    <property type="entry name" value="UDP-Glycosyltransferase/glycogen phosphorylase"/>
    <property type="match status" value="1"/>
</dbReference>
<dbReference type="Proteomes" id="UP000179069">
    <property type="component" value="Unassembled WGS sequence"/>
</dbReference>
<protein>
    <recommendedName>
        <fullName evidence="1">Glycosyl transferase family 1 domain-containing protein</fullName>
    </recommendedName>
</protein>
<evidence type="ECO:0000313" key="2">
    <source>
        <dbReference type="EMBL" id="OGY16938.1"/>
    </source>
</evidence>
<name>A0A1G1VNG1_9BACT</name>
<dbReference type="GO" id="GO:0016757">
    <property type="term" value="F:glycosyltransferase activity"/>
    <property type="evidence" value="ECO:0007669"/>
    <property type="project" value="InterPro"/>
</dbReference>
<organism evidence="2 3">
    <name type="scientific">Candidatus Chisholmbacteria bacterium RIFCSPHIGHO2_01_FULL_49_18</name>
    <dbReference type="NCBI Taxonomy" id="1797590"/>
    <lineage>
        <taxon>Bacteria</taxon>
        <taxon>Candidatus Chisholmiibacteriota</taxon>
    </lineage>
</organism>
<feature type="domain" description="Glycosyl transferase family 1" evidence="1">
    <location>
        <begin position="203"/>
        <end position="370"/>
    </location>
</feature>
<dbReference type="InterPro" id="IPR001296">
    <property type="entry name" value="Glyco_trans_1"/>
</dbReference>